<protein>
    <submittedName>
        <fullName evidence="1">Uncharacterized protein</fullName>
    </submittedName>
</protein>
<proteinExistence type="predicted"/>
<name>A0A8S5NGH0_9CAUD</name>
<reference evidence="1" key="1">
    <citation type="journal article" date="2021" name="Proc. Natl. Acad. Sci. U.S.A.">
        <title>A Catalog of Tens of Thousands of Viruses from Human Metagenomes Reveals Hidden Associations with Chronic Diseases.</title>
        <authorList>
            <person name="Tisza M.J."/>
            <person name="Buck C.B."/>
        </authorList>
    </citation>
    <scope>NUCLEOTIDE SEQUENCE</scope>
    <source>
        <strain evidence="1">Cte0p10</strain>
    </source>
</reference>
<dbReference type="EMBL" id="BK015156">
    <property type="protein sequence ID" value="DAD93304.1"/>
    <property type="molecule type" value="Genomic_DNA"/>
</dbReference>
<organism evidence="1">
    <name type="scientific">Myoviridae sp. cte0p10</name>
    <dbReference type="NCBI Taxonomy" id="2826674"/>
    <lineage>
        <taxon>Viruses</taxon>
        <taxon>Duplodnaviria</taxon>
        <taxon>Heunggongvirae</taxon>
        <taxon>Uroviricota</taxon>
        <taxon>Caudoviricetes</taxon>
    </lineage>
</organism>
<evidence type="ECO:0000313" key="1">
    <source>
        <dbReference type="EMBL" id="DAD93304.1"/>
    </source>
</evidence>
<accession>A0A8S5NGH0</accession>
<sequence length="44" mass="4585">MTIAVILLALLVVILFIGLADLTNKVAALEKQAGINRGGKHGNN</sequence>